<organism evidence="3 4">
    <name type="scientific">Pseudopithomyces chartarum</name>
    <dbReference type="NCBI Taxonomy" id="1892770"/>
    <lineage>
        <taxon>Eukaryota</taxon>
        <taxon>Fungi</taxon>
        <taxon>Dikarya</taxon>
        <taxon>Ascomycota</taxon>
        <taxon>Pezizomycotina</taxon>
        <taxon>Dothideomycetes</taxon>
        <taxon>Pleosporomycetidae</taxon>
        <taxon>Pleosporales</taxon>
        <taxon>Massarineae</taxon>
        <taxon>Didymosphaeriaceae</taxon>
        <taxon>Pseudopithomyces</taxon>
    </lineage>
</organism>
<dbReference type="Proteomes" id="UP001280581">
    <property type="component" value="Unassembled WGS sequence"/>
</dbReference>
<dbReference type="EMBL" id="WVTA01000003">
    <property type="protein sequence ID" value="KAK3214852.1"/>
    <property type="molecule type" value="Genomic_DNA"/>
</dbReference>
<dbReference type="AlphaFoldDB" id="A0AAN6RKC5"/>
<sequence length="493" mass="54751">MDLATSGNTVNVSAALATLEPLGPDQYCIAFGPGATRFFATPNGYSATKLPRKIENDLLGGEIKKVLHASFGSDADSFFFTYEMKSGSVAHRAGKAIPAALDSFVKHISAISEEHTSALRVLLGAYGSYIAWAGAVWISHGIPAQLYGALRGSSFVTDKNYNEHEGKLRTGVIDNVAWHGNGSWFLQNGRSVHNLTHAPTPRIVQEAFLGLCKCMASDDIVNPSSSIAYIAINPHSATGETFAFFVKIWNGQAPEFVLRFEPEEIVSRLHLKEKELSTSVNPKPNRQTSLDLTIPQKGVNGLQVFQWGVSRHTGRSHLTDSWELELKKGERVKILKHMGNDWFLAENRRNQRGWVHKTLLDFQDFTPHADPREAYARFSADIDKLMKVGNIRSFPNLANYMNSCAKAGCSTLKKDPQRLSICVHDLHELMRGVGVYTLDTLKAERNKWHPDRFARYCHPDHRDILTEKAQALFVLFGVIMDMLVNPPAPEPAA</sequence>
<dbReference type="InterPro" id="IPR001452">
    <property type="entry name" value="SH3_domain"/>
</dbReference>
<dbReference type="Gene3D" id="2.30.30.40">
    <property type="entry name" value="SH3 Domains"/>
    <property type="match status" value="1"/>
</dbReference>
<dbReference type="InterPro" id="IPR036028">
    <property type="entry name" value="SH3-like_dom_sf"/>
</dbReference>
<reference evidence="3 4" key="1">
    <citation type="submission" date="2021-02" db="EMBL/GenBank/DDBJ databases">
        <title>Genome assembly of Pseudopithomyces chartarum.</title>
        <authorList>
            <person name="Jauregui R."/>
            <person name="Singh J."/>
            <person name="Voisey C."/>
        </authorList>
    </citation>
    <scope>NUCLEOTIDE SEQUENCE [LARGE SCALE GENOMIC DNA]</scope>
    <source>
        <strain evidence="3 4">AGR01</strain>
    </source>
</reference>
<dbReference type="Pfam" id="PF07653">
    <property type="entry name" value="SH3_2"/>
    <property type="match status" value="1"/>
</dbReference>
<comment type="caution">
    <text evidence="3">The sequence shown here is derived from an EMBL/GenBank/DDBJ whole genome shotgun (WGS) entry which is preliminary data.</text>
</comment>
<accession>A0AAN6RKC5</accession>
<protein>
    <recommendedName>
        <fullName evidence="2">SH3 domain-containing protein</fullName>
    </recommendedName>
</protein>
<name>A0AAN6RKC5_9PLEO</name>
<feature type="domain" description="SH3" evidence="2">
    <location>
        <begin position="323"/>
        <end position="360"/>
    </location>
</feature>
<dbReference type="SUPFAM" id="SSF50044">
    <property type="entry name" value="SH3-domain"/>
    <property type="match status" value="1"/>
</dbReference>
<evidence type="ECO:0000313" key="4">
    <source>
        <dbReference type="Proteomes" id="UP001280581"/>
    </source>
</evidence>
<evidence type="ECO:0000313" key="3">
    <source>
        <dbReference type="EMBL" id="KAK3214852.1"/>
    </source>
</evidence>
<keyword evidence="1" id="KW-0728">SH3 domain</keyword>
<dbReference type="CDD" id="cd00174">
    <property type="entry name" value="SH3"/>
    <property type="match status" value="1"/>
</dbReference>
<proteinExistence type="predicted"/>
<evidence type="ECO:0000259" key="2">
    <source>
        <dbReference type="Pfam" id="PF07653"/>
    </source>
</evidence>
<evidence type="ECO:0000256" key="1">
    <source>
        <dbReference type="ARBA" id="ARBA00022443"/>
    </source>
</evidence>
<gene>
    <name evidence="3" type="ORF">GRF29_19g1441787</name>
</gene>
<keyword evidence="4" id="KW-1185">Reference proteome</keyword>